<evidence type="ECO:0000259" key="5">
    <source>
        <dbReference type="Pfam" id="PF25917"/>
    </source>
</evidence>
<dbReference type="Gene3D" id="2.40.50.100">
    <property type="match status" value="1"/>
</dbReference>
<comment type="similarity">
    <text evidence="1">Belongs to the membrane fusion protein (MFP) (TC 8.A.1) family.</text>
</comment>
<dbReference type="Gene3D" id="2.40.30.170">
    <property type="match status" value="1"/>
</dbReference>
<evidence type="ECO:0000256" key="2">
    <source>
        <dbReference type="ARBA" id="ARBA00023054"/>
    </source>
</evidence>
<evidence type="ECO:0000256" key="1">
    <source>
        <dbReference type="ARBA" id="ARBA00009477"/>
    </source>
</evidence>
<evidence type="ECO:0000313" key="6">
    <source>
        <dbReference type="EMBL" id="RMR56759.1"/>
    </source>
</evidence>
<evidence type="ECO:0000256" key="3">
    <source>
        <dbReference type="SAM" id="Coils"/>
    </source>
</evidence>
<reference evidence="6 7" key="1">
    <citation type="submission" date="2018-08" db="EMBL/GenBank/DDBJ databases">
        <title>Recombination of ecologically and evolutionarily significant loci maintains genetic cohesion in the Pseudomonas syringae species complex.</title>
        <authorList>
            <person name="Dillon M."/>
            <person name="Thakur S."/>
            <person name="Almeida R.N.D."/>
            <person name="Weir B.S."/>
            <person name="Guttman D.S."/>
        </authorList>
    </citation>
    <scope>NUCLEOTIDE SEQUENCE [LARGE SCALE GENOMIC DNA]</scope>
    <source>
        <strain evidence="6 7">ICMP 6917</strain>
    </source>
</reference>
<keyword evidence="4" id="KW-0732">Signal</keyword>
<feature type="chain" id="PRO_5017945168" evidence="4">
    <location>
        <begin position="28"/>
        <end position="369"/>
    </location>
</feature>
<dbReference type="PANTHER" id="PTHR30469">
    <property type="entry name" value="MULTIDRUG RESISTANCE PROTEIN MDTA"/>
    <property type="match status" value="1"/>
</dbReference>
<dbReference type="PROSITE" id="PS51257">
    <property type="entry name" value="PROKAR_LIPOPROTEIN"/>
    <property type="match status" value="1"/>
</dbReference>
<dbReference type="EMBL" id="RBRY01000091">
    <property type="protein sequence ID" value="RMR56759.1"/>
    <property type="molecule type" value="Genomic_DNA"/>
</dbReference>
<feature type="signal peptide" evidence="4">
    <location>
        <begin position="1"/>
        <end position="27"/>
    </location>
</feature>
<dbReference type="PANTHER" id="PTHR30469:SF18">
    <property type="entry name" value="RESISTANCE-NODULATION-CELL DIVISION (RND) EFFLUX MEMBRANE FUSION PROTEIN-RELATED"/>
    <property type="match status" value="1"/>
</dbReference>
<evidence type="ECO:0000256" key="4">
    <source>
        <dbReference type="SAM" id="SignalP"/>
    </source>
</evidence>
<proteinExistence type="inferred from homology"/>
<gene>
    <name evidence="6" type="ORF">ALP84_02820</name>
</gene>
<dbReference type="AlphaFoldDB" id="A0A3M4VZF6"/>
<name>A0A3M4VZF6_PSECI</name>
<dbReference type="InterPro" id="IPR058625">
    <property type="entry name" value="MdtA-like_BSH"/>
</dbReference>
<dbReference type="GO" id="GO:1990281">
    <property type="term" value="C:efflux pump complex"/>
    <property type="evidence" value="ECO:0007669"/>
    <property type="project" value="TreeGrafter"/>
</dbReference>
<sequence length="369" mass="38317">MSRRRSAVVAFCLLPLFLTGCGDSSVAPDPRLQAPLVRVATVQESADISRSFTGTVAARIQSDLGFRVSGKVLERLVDTGQSVRQGQPLMRIDPVDLSLQAKAQQEAVVAAQALARQAVDDEARYRNLVATGAVSASTYAQIKAAADSAKAQLSAAQAQANVARNATSYAVLLADADGVVVETLAEPGQVVSAGQPVVRLARAGQREAIVHLPETLRPAVGSVAQATLYGSSLGAVPAKLRLLSNAADPVTRTFEARYVLEGAMASAPLGATVSLQIAYGTTSIQALQIPMGALYDPGTGPGVWSISGKPLKVSWQPVQVLALHDDVVRVTGNLKAGEQVVALGAHLLHDGDQVRLNETLGAKVAGSQP</sequence>
<feature type="domain" description="Multidrug resistance protein MdtA-like barrel-sandwich hybrid" evidence="5">
    <location>
        <begin position="63"/>
        <end position="196"/>
    </location>
</feature>
<accession>A0A3M4VZF6</accession>
<keyword evidence="2 3" id="KW-0175">Coiled coil</keyword>
<dbReference type="GO" id="GO:0015562">
    <property type="term" value="F:efflux transmembrane transporter activity"/>
    <property type="evidence" value="ECO:0007669"/>
    <property type="project" value="TreeGrafter"/>
</dbReference>
<protein>
    <submittedName>
        <fullName evidence="6">Efflux transporter, RND family, MFP subunit</fullName>
    </submittedName>
</protein>
<dbReference type="InterPro" id="IPR006143">
    <property type="entry name" value="RND_pump_MFP"/>
</dbReference>
<evidence type="ECO:0000313" key="7">
    <source>
        <dbReference type="Proteomes" id="UP000278332"/>
    </source>
</evidence>
<dbReference type="RefSeq" id="WP_122321215.1">
    <property type="nucleotide sequence ID" value="NZ_RBRY01000091.1"/>
</dbReference>
<dbReference type="Gene3D" id="1.10.287.470">
    <property type="entry name" value="Helix hairpin bin"/>
    <property type="match status" value="1"/>
</dbReference>
<dbReference type="SUPFAM" id="SSF111369">
    <property type="entry name" value="HlyD-like secretion proteins"/>
    <property type="match status" value="1"/>
</dbReference>
<feature type="coiled-coil region" evidence="3">
    <location>
        <begin position="139"/>
        <end position="166"/>
    </location>
</feature>
<dbReference type="Gene3D" id="2.40.420.20">
    <property type="match status" value="1"/>
</dbReference>
<dbReference type="NCBIfam" id="TIGR01730">
    <property type="entry name" value="RND_mfp"/>
    <property type="match status" value="1"/>
</dbReference>
<dbReference type="Proteomes" id="UP000278332">
    <property type="component" value="Unassembled WGS sequence"/>
</dbReference>
<dbReference type="Pfam" id="PF25917">
    <property type="entry name" value="BSH_RND"/>
    <property type="match status" value="1"/>
</dbReference>
<organism evidence="6 7">
    <name type="scientific">Pseudomonas cichorii</name>
    <dbReference type="NCBI Taxonomy" id="36746"/>
    <lineage>
        <taxon>Bacteria</taxon>
        <taxon>Pseudomonadati</taxon>
        <taxon>Pseudomonadota</taxon>
        <taxon>Gammaproteobacteria</taxon>
        <taxon>Pseudomonadales</taxon>
        <taxon>Pseudomonadaceae</taxon>
        <taxon>Pseudomonas</taxon>
    </lineage>
</organism>
<comment type="caution">
    <text evidence="6">The sequence shown here is derived from an EMBL/GenBank/DDBJ whole genome shotgun (WGS) entry which is preliminary data.</text>
</comment>